<keyword evidence="1" id="KW-0472">Membrane</keyword>
<keyword evidence="1" id="KW-1133">Transmembrane helix</keyword>
<feature type="transmembrane region" description="Helical" evidence="1">
    <location>
        <begin position="6"/>
        <end position="22"/>
    </location>
</feature>
<dbReference type="AlphaFoldDB" id="A0A382NJB1"/>
<organism evidence="2">
    <name type="scientific">marine metagenome</name>
    <dbReference type="NCBI Taxonomy" id="408172"/>
    <lineage>
        <taxon>unclassified sequences</taxon>
        <taxon>metagenomes</taxon>
        <taxon>ecological metagenomes</taxon>
    </lineage>
</organism>
<proteinExistence type="predicted"/>
<evidence type="ECO:0000256" key="1">
    <source>
        <dbReference type="SAM" id="Phobius"/>
    </source>
</evidence>
<keyword evidence="1" id="KW-0812">Transmembrane</keyword>
<feature type="non-terminal residue" evidence="2">
    <location>
        <position position="1"/>
    </location>
</feature>
<sequence>VSVTLVTILMMGMFLTGFLLLWQNFNESAIAMNDAFKVSAELERGRSRTALQIEDIAVDTEACSLDVEIVSVGLDPIAPISGIEVIVSFPGGLNDSRVLTYKRNGDGPGLDTWSIKP</sequence>
<evidence type="ECO:0000313" key="2">
    <source>
        <dbReference type="EMBL" id="SVC61293.1"/>
    </source>
</evidence>
<feature type="non-terminal residue" evidence="2">
    <location>
        <position position="117"/>
    </location>
</feature>
<protein>
    <submittedName>
        <fullName evidence="2">Uncharacterized protein</fullName>
    </submittedName>
</protein>
<dbReference type="EMBL" id="UINC01100888">
    <property type="protein sequence ID" value="SVC61293.1"/>
    <property type="molecule type" value="Genomic_DNA"/>
</dbReference>
<gene>
    <name evidence="2" type="ORF">METZ01_LOCUS314147</name>
</gene>
<name>A0A382NJB1_9ZZZZ</name>
<reference evidence="2" key="1">
    <citation type="submission" date="2018-05" db="EMBL/GenBank/DDBJ databases">
        <authorList>
            <person name="Lanie J.A."/>
            <person name="Ng W.-L."/>
            <person name="Kazmierczak K.M."/>
            <person name="Andrzejewski T.M."/>
            <person name="Davidsen T.M."/>
            <person name="Wayne K.J."/>
            <person name="Tettelin H."/>
            <person name="Glass J.I."/>
            <person name="Rusch D."/>
            <person name="Podicherti R."/>
            <person name="Tsui H.-C.T."/>
            <person name="Winkler M.E."/>
        </authorList>
    </citation>
    <scope>NUCLEOTIDE SEQUENCE</scope>
</reference>
<accession>A0A382NJB1</accession>